<dbReference type="Proteomes" id="UP000050795">
    <property type="component" value="Unassembled WGS sequence"/>
</dbReference>
<evidence type="ECO:0000256" key="3">
    <source>
        <dbReference type="ARBA" id="ARBA00022461"/>
    </source>
</evidence>
<evidence type="ECO:0000256" key="4">
    <source>
        <dbReference type="ARBA" id="ARBA00022692"/>
    </source>
</evidence>
<name>A0AA85IXF1_TRIRE</name>
<keyword evidence="2 11" id="KW-0813">Transport</keyword>
<keyword evidence="6" id="KW-0915">Sodium</keyword>
<evidence type="ECO:0000256" key="1">
    <source>
        <dbReference type="ARBA" id="ARBA00004141"/>
    </source>
</evidence>
<evidence type="ECO:0000313" key="14">
    <source>
        <dbReference type="Proteomes" id="UP000050795"/>
    </source>
</evidence>
<feature type="transmembrane region" description="Helical" evidence="13">
    <location>
        <begin position="567"/>
        <end position="593"/>
    </location>
</feature>
<proteinExistence type="inferred from homology"/>
<protein>
    <submittedName>
        <fullName evidence="15">Uncharacterized protein</fullName>
    </submittedName>
</protein>
<reference evidence="15" key="2">
    <citation type="submission" date="2023-11" db="UniProtKB">
        <authorList>
            <consortium name="WormBaseParasite"/>
        </authorList>
    </citation>
    <scope>IDENTIFICATION</scope>
</reference>
<comment type="subcellular location">
    <subcellularLocation>
        <location evidence="1">Membrane</location>
        <topology evidence="1">Multi-pass membrane protein</topology>
    </subcellularLocation>
</comment>
<keyword evidence="4 11" id="KW-0812">Transmembrane</keyword>
<dbReference type="PANTHER" id="PTHR11690:SF248">
    <property type="entry name" value="PICKPOCKET 17, ISOFORM A"/>
    <property type="match status" value="1"/>
</dbReference>
<evidence type="ECO:0000256" key="10">
    <source>
        <dbReference type="ARBA" id="ARBA00023303"/>
    </source>
</evidence>
<dbReference type="GO" id="GO:0005886">
    <property type="term" value="C:plasma membrane"/>
    <property type="evidence" value="ECO:0007669"/>
    <property type="project" value="TreeGrafter"/>
</dbReference>
<feature type="compositionally biased region" description="Low complexity" evidence="12">
    <location>
        <begin position="15"/>
        <end position="25"/>
    </location>
</feature>
<organism evidence="14 15">
    <name type="scientific">Trichobilharzia regenti</name>
    <name type="common">Nasal bird schistosome</name>
    <dbReference type="NCBI Taxonomy" id="157069"/>
    <lineage>
        <taxon>Eukaryota</taxon>
        <taxon>Metazoa</taxon>
        <taxon>Spiralia</taxon>
        <taxon>Lophotrochozoa</taxon>
        <taxon>Platyhelminthes</taxon>
        <taxon>Trematoda</taxon>
        <taxon>Digenea</taxon>
        <taxon>Strigeidida</taxon>
        <taxon>Schistosomatoidea</taxon>
        <taxon>Schistosomatidae</taxon>
        <taxon>Trichobilharzia</taxon>
    </lineage>
</organism>
<feature type="transmembrane region" description="Helical" evidence="13">
    <location>
        <begin position="78"/>
        <end position="100"/>
    </location>
</feature>
<evidence type="ECO:0000256" key="13">
    <source>
        <dbReference type="SAM" id="Phobius"/>
    </source>
</evidence>
<evidence type="ECO:0000256" key="8">
    <source>
        <dbReference type="ARBA" id="ARBA00023136"/>
    </source>
</evidence>
<dbReference type="PANTHER" id="PTHR11690">
    <property type="entry name" value="AMILORIDE-SENSITIVE SODIUM CHANNEL-RELATED"/>
    <property type="match status" value="1"/>
</dbReference>
<evidence type="ECO:0000256" key="12">
    <source>
        <dbReference type="SAM" id="MobiDB-lite"/>
    </source>
</evidence>
<accession>A0AA85IXF1</accession>
<evidence type="ECO:0000256" key="11">
    <source>
        <dbReference type="RuleBase" id="RU000679"/>
    </source>
</evidence>
<evidence type="ECO:0000256" key="2">
    <source>
        <dbReference type="ARBA" id="ARBA00022448"/>
    </source>
</evidence>
<keyword evidence="8 13" id="KW-0472">Membrane</keyword>
<sequence length="611" mass="70805">MPSTRHKERLERIQSNGINNNTTTSTTHIIINNNTTNSNNDNFNKPHHFRKGILRLLQQSTIHGLTHISTSSNNIVRLIWLALWLAGLAGFLINLSYVVAHYLSRPVLTSYHEDHEEFVWPDITFCNAMAPYNLNTQERQTLWSEYVNRARNLSTLNHIPKDLFSSIDEADADEIFLQSLVRSSIPHWRFNVGDAEDMFGFIAEQNGHQGIYLSVSMDGILSDMPKPWGKYFYTQILQKRYNIPCLNFQITRYLNKSIMNGIEQVAFGIKSNFHSYLIINSSYSSHTIDVYITLPDHFPTSGVIDLTPGYINHVQLQMVRLKRIQENQKCHNKKYSSIIFDADLTTKRLVDDTGGDLCHRLLSQYLYFQECHCYSPFLPYGYFPDLFNISYNKNNNYTTGSILQPVLCLNMSVFNKYELAENSNCMYRVFKKYSNSSVYMSLKEAKQCQYYASSPYCDEVKYNQLGIVRKPIGELWGSAYNEARGNFLLSTFRDIVASSRNNNDKEDFSEYNNEIFHNESRRQEILNQLRNNFAIIMIERASPHGRLVLEENEYPLSRLLSDIGGNMGLWIGISVIGLFEFFELVGFIIYALVNYFKSLYENRLTINSFKS</sequence>
<dbReference type="GO" id="GO:0015280">
    <property type="term" value="F:ligand-gated sodium channel activity"/>
    <property type="evidence" value="ECO:0007669"/>
    <property type="project" value="TreeGrafter"/>
</dbReference>
<evidence type="ECO:0000313" key="15">
    <source>
        <dbReference type="WBParaSite" id="TREG1_114630.1"/>
    </source>
</evidence>
<reference evidence="14" key="1">
    <citation type="submission" date="2022-06" db="EMBL/GenBank/DDBJ databases">
        <authorList>
            <person name="Berger JAMES D."/>
            <person name="Berger JAMES D."/>
        </authorList>
    </citation>
    <scope>NUCLEOTIDE SEQUENCE [LARGE SCALE GENOMIC DNA]</scope>
</reference>
<keyword evidence="9 11" id="KW-0739">Sodium transport</keyword>
<feature type="region of interest" description="Disordered" evidence="12">
    <location>
        <begin position="1"/>
        <end position="25"/>
    </location>
</feature>
<evidence type="ECO:0000256" key="9">
    <source>
        <dbReference type="ARBA" id="ARBA00023201"/>
    </source>
</evidence>
<dbReference type="PRINTS" id="PR01078">
    <property type="entry name" value="AMINACHANNEL"/>
</dbReference>
<evidence type="ECO:0000256" key="5">
    <source>
        <dbReference type="ARBA" id="ARBA00022989"/>
    </source>
</evidence>
<dbReference type="Gene3D" id="1.10.287.770">
    <property type="entry name" value="YojJ-like"/>
    <property type="match status" value="1"/>
</dbReference>
<evidence type="ECO:0000256" key="7">
    <source>
        <dbReference type="ARBA" id="ARBA00023065"/>
    </source>
</evidence>
<dbReference type="AlphaFoldDB" id="A0AA85IXF1"/>
<evidence type="ECO:0000256" key="6">
    <source>
        <dbReference type="ARBA" id="ARBA00023053"/>
    </source>
</evidence>
<comment type="similarity">
    <text evidence="11">Belongs to the amiloride-sensitive sodium channel (TC 1.A.6) family.</text>
</comment>
<keyword evidence="14" id="KW-1185">Reference proteome</keyword>
<dbReference type="WBParaSite" id="TREG1_114630.1">
    <property type="protein sequence ID" value="TREG1_114630.1"/>
    <property type="gene ID" value="TREG1_114630"/>
</dbReference>
<dbReference type="InterPro" id="IPR001873">
    <property type="entry name" value="ENaC"/>
</dbReference>
<keyword evidence="3 11" id="KW-0894">Sodium channel</keyword>
<keyword evidence="7 11" id="KW-0406">Ion transport</keyword>
<dbReference type="Pfam" id="PF00858">
    <property type="entry name" value="ASC"/>
    <property type="match status" value="1"/>
</dbReference>
<keyword evidence="5 13" id="KW-1133">Transmembrane helix</keyword>
<keyword evidence="10 11" id="KW-0407">Ion channel</keyword>